<dbReference type="Proteomes" id="UP000526625">
    <property type="component" value="Unassembled WGS sequence"/>
</dbReference>
<organism evidence="1 2">
    <name type="scientific">Rhizobium tropici</name>
    <dbReference type="NCBI Taxonomy" id="398"/>
    <lineage>
        <taxon>Bacteria</taxon>
        <taxon>Pseudomonadati</taxon>
        <taxon>Pseudomonadota</taxon>
        <taxon>Alphaproteobacteria</taxon>
        <taxon>Hyphomicrobiales</taxon>
        <taxon>Rhizobiaceae</taxon>
        <taxon>Rhizobium/Agrobacterium group</taxon>
        <taxon>Rhizobium</taxon>
    </lineage>
</organism>
<evidence type="ECO:0000313" key="1">
    <source>
        <dbReference type="EMBL" id="MBB6492054.1"/>
    </source>
</evidence>
<protein>
    <submittedName>
        <fullName evidence="1">Uncharacterized protein</fullName>
    </submittedName>
</protein>
<dbReference type="EMBL" id="JACHBF010000006">
    <property type="protein sequence ID" value="MBB6492054.1"/>
    <property type="molecule type" value="Genomic_DNA"/>
</dbReference>
<name>A0ABR6QYN7_RHITR</name>
<reference evidence="1 2" key="1">
    <citation type="submission" date="2020-08" db="EMBL/GenBank/DDBJ databases">
        <title>Genomic Encyclopedia of Type Strains, Phase IV (KMG-V): Genome sequencing to study the core and pangenomes of soil and plant-associated prokaryotes.</title>
        <authorList>
            <person name="Whitman W."/>
        </authorList>
    </citation>
    <scope>NUCLEOTIDE SEQUENCE [LARGE SCALE GENOMIC DNA]</scope>
    <source>
        <strain evidence="1 2">SEMIA 4059</strain>
    </source>
</reference>
<keyword evidence="2" id="KW-1185">Reference proteome</keyword>
<evidence type="ECO:0000313" key="2">
    <source>
        <dbReference type="Proteomes" id="UP000526625"/>
    </source>
</evidence>
<comment type="caution">
    <text evidence="1">The sequence shown here is derived from an EMBL/GenBank/DDBJ whole genome shotgun (WGS) entry which is preliminary data.</text>
</comment>
<proteinExistence type="predicted"/>
<sequence length="111" mass="12276">MNDVATIASPQAAHRSMYEPPWTIDSVLSNPHEVQTNVSLIASPQCPLAQRRATTEFDMRSKKIDAGTLLSVPYRHENPAYAAKLSFAEHNAQRLPIDGLNTMRLSISKST</sequence>
<gene>
    <name evidence="1" type="ORF">GGD45_002460</name>
</gene>
<accession>A0ABR6QYN7</accession>